<dbReference type="PROSITE" id="PS50089">
    <property type="entry name" value="ZF_RING_2"/>
    <property type="match status" value="1"/>
</dbReference>
<dbReference type="InterPro" id="IPR001841">
    <property type="entry name" value="Znf_RING"/>
</dbReference>
<evidence type="ECO:0000313" key="11">
    <source>
        <dbReference type="EMBL" id="CAD8066788.1"/>
    </source>
</evidence>
<dbReference type="SMART" id="SM00184">
    <property type="entry name" value="RING"/>
    <property type="match status" value="1"/>
</dbReference>
<dbReference type="GO" id="GO:0043161">
    <property type="term" value="P:proteasome-mediated ubiquitin-dependent protein catabolic process"/>
    <property type="evidence" value="ECO:0007669"/>
    <property type="project" value="TreeGrafter"/>
</dbReference>
<dbReference type="InterPro" id="IPR017907">
    <property type="entry name" value="Znf_RING_CS"/>
</dbReference>
<name>A0A8S1LF95_9CILI</name>
<comment type="pathway">
    <text evidence="1">Protein modification; protein ubiquitination.</text>
</comment>
<dbReference type="GO" id="GO:0043130">
    <property type="term" value="F:ubiquitin binding"/>
    <property type="evidence" value="ECO:0007669"/>
    <property type="project" value="TreeGrafter"/>
</dbReference>
<evidence type="ECO:0000259" key="9">
    <source>
        <dbReference type="PROSITE" id="PS50089"/>
    </source>
</evidence>
<accession>A0A8S1LF95</accession>
<dbReference type="Pfam" id="PF01485">
    <property type="entry name" value="IBR"/>
    <property type="match status" value="1"/>
</dbReference>
<keyword evidence="2" id="KW-0808">Transferase</keyword>
<dbReference type="EMBL" id="CAJJDN010000022">
    <property type="protein sequence ID" value="CAD8066788.1"/>
    <property type="molecule type" value="Genomic_DNA"/>
</dbReference>
<evidence type="ECO:0000256" key="2">
    <source>
        <dbReference type="ARBA" id="ARBA00022679"/>
    </source>
</evidence>
<keyword evidence="7" id="KW-0862">Zinc</keyword>
<evidence type="ECO:0000256" key="5">
    <source>
        <dbReference type="ARBA" id="ARBA00022771"/>
    </source>
</evidence>
<evidence type="ECO:0000256" key="1">
    <source>
        <dbReference type="ARBA" id="ARBA00004906"/>
    </source>
</evidence>
<keyword evidence="5 8" id="KW-0863">Zinc-finger</keyword>
<evidence type="ECO:0000256" key="4">
    <source>
        <dbReference type="ARBA" id="ARBA00022737"/>
    </source>
</evidence>
<evidence type="ECO:0008006" key="13">
    <source>
        <dbReference type="Google" id="ProtNLM"/>
    </source>
</evidence>
<dbReference type="OrthoDB" id="1431934at2759"/>
<evidence type="ECO:0000256" key="3">
    <source>
        <dbReference type="ARBA" id="ARBA00022723"/>
    </source>
</evidence>
<dbReference type="GO" id="GO:0008270">
    <property type="term" value="F:zinc ion binding"/>
    <property type="evidence" value="ECO:0007669"/>
    <property type="project" value="UniProtKB-KW"/>
</dbReference>
<dbReference type="PANTHER" id="PTHR22770:SF13">
    <property type="entry name" value="RING-TYPE DOMAIN-CONTAINING PROTEIN"/>
    <property type="match status" value="1"/>
</dbReference>
<organism evidence="11 12">
    <name type="scientific">Paramecium sonneborni</name>
    <dbReference type="NCBI Taxonomy" id="65129"/>
    <lineage>
        <taxon>Eukaryota</taxon>
        <taxon>Sar</taxon>
        <taxon>Alveolata</taxon>
        <taxon>Ciliophora</taxon>
        <taxon>Intramacronucleata</taxon>
        <taxon>Oligohymenophorea</taxon>
        <taxon>Peniculida</taxon>
        <taxon>Parameciidae</taxon>
        <taxon>Paramecium</taxon>
    </lineage>
</organism>
<comment type="caution">
    <text evidence="11">The sequence shown here is derived from an EMBL/GenBank/DDBJ whole genome shotgun (WGS) entry which is preliminary data.</text>
</comment>
<evidence type="ECO:0000256" key="8">
    <source>
        <dbReference type="PROSITE-ProRule" id="PRU00175"/>
    </source>
</evidence>
<dbReference type="PANTHER" id="PTHR22770">
    <property type="entry name" value="UBIQUITIN CONJUGATING ENZYME 7 INTERACTING PROTEIN-RELATED"/>
    <property type="match status" value="1"/>
</dbReference>
<dbReference type="GO" id="GO:0000151">
    <property type="term" value="C:ubiquitin ligase complex"/>
    <property type="evidence" value="ECO:0007669"/>
    <property type="project" value="TreeGrafter"/>
</dbReference>
<protein>
    <recommendedName>
        <fullName evidence="13">RING-type domain-containing protein</fullName>
    </recommendedName>
</protein>
<dbReference type="FunFam" id="1.20.120.1750:FF:000041">
    <property type="entry name" value="Zinc finger protein"/>
    <property type="match status" value="1"/>
</dbReference>
<dbReference type="GO" id="GO:0004842">
    <property type="term" value="F:ubiquitin-protein transferase activity"/>
    <property type="evidence" value="ECO:0007669"/>
    <property type="project" value="TreeGrafter"/>
</dbReference>
<dbReference type="Proteomes" id="UP000692954">
    <property type="component" value="Unassembled WGS sequence"/>
</dbReference>
<sequence length="1389" mass="164434">MQNQEHLIREIYLKDKSNFFLRQKWEQVFDTILPLQKTTLIIDTLQEIETLKIIKAQLSKHHNVITMISDTSETNYNWCNMVNQNFEVIVADLRAETKLNSYQYICIKWLLTINTKLVILSNDLIYEHLVNQFNIDYNNIIEIPYLHTQYDEQFISVPHDQKLTYVLQQIKNSNPEIDRDVLIYCESLYQMDQIFQAIYFHKQLSLSEEYDVIQIIPFQSYYEQFGQQLTEMVYPQQKGKRKVFLTLNYQQLRRYLQNLQHKISLIIHMGYQTTVKTFLKEINAIVYKQNNLSRDDIIIRNRINYYPKIIYLFGFDEFTDLQEHKLIFDEEFTFNPENQKFYASQFNVELDQLRDITLSEYNSLQNYIPLIYYEPLLDAEDETFHYYSIVVSTLLTDGEILSEGNIESKKNPFKSFQIHQQRESIIRSNHYWSKMGDITSWIQLINKFIIFIEEINSKEDEKEQENSKNELIKWCRLQNINIPKMILILAYNEYIIDLTQKYVSEYSVISKCCSLDQLKLNRTVSLKKQQSMPEHSEDIQAYLLRLFYKGLCIFSGHKSAGYYNYVTNQKVQLSYNNLMALIGDFPLTCIIMALFQSNQKYYIKYSTKIDDIMIPQLAPKDFVKQYKLQFIQRQSLHLNEITFNGISQVLFNELWKNQSGPQLSQDCILQPNIEMNCITILYDSNNASKDNIEQEMNTKIKELQNFFRNQVKELPYENDSKFIMQAGGSMKDWIEKNGFKTFYIEGLPLDITQELLEEFLNEVRLQETKFYKQGDKITARISLYDHDDLLYCLENIKEYKNYELKVYTQYDQFEHNEEKLNFNEHFKIMITWNLHLNKGTAKVNLNSPFQFTSGDFERIQHLTYKMNLKSVYEDEQSVLADLQYNYKTVNIKSIEIDKQLRYEKNGDLQLEIQKLLSNISQDKYKIESITKQNCKRILSLIVYDINSMEQFKLLNNQIRQFRGLKIQLKVKSFYFHDYEGPIEMKQIVEEIFDEKKLQIGQYTIQSDDELKRIKVTIECWSLKDHEQLKREIQDAFNPKIIKPSSDFDTTLLFSQSGTRFLKFQEMRLQILIKQDYINNQLFVNSSQNKYNYLIKAIKEFLSDCAKIAIQIPKNCIRLIMGNDSQGLNEIKKNFELKSVKFNSISGELQLFGDQKNLDAAVISISEIIFSQQQQDKTINALTCNYCFDNMKNGYLLQGCGHKFCLQCIMFSIQNSLGDMTQLPIRCPQCNQGILLADLHILLDEPSWEKLIKLSINKYVQDHAASIAFCLTPNCPIIHQQKIPIYTCIKCQKQYCNPCRIAYHYGQTCREFKAGNEDSINIYMKKNDVRRCPYCKILIQRIDGCYRVTCTGCKKSICWKNKPDGTPCMAIYESSSECYSHLTKEHGGYW</sequence>
<dbReference type="PROSITE" id="PS00518">
    <property type="entry name" value="ZF_RING_1"/>
    <property type="match status" value="1"/>
</dbReference>
<evidence type="ECO:0000313" key="12">
    <source>
        <dbReference type="Proteomes" id="UP000692954"/>
    </source>
</evidence>
<dbReference type="CDD" id="cd22585">
    <property type="entry name" value="Rcat_RBR_DEAH12-like"/>
    <property type="match status" value="1"/>
</dbReference>
<evidence type="ECO:0000256" key="7">
    <source>
        <dbReference type="ARBA" id="ARBA00022833"/>
    </source>
</evidence>
<evidence type="ECO:0000259" key="10">
    <source>
        <dbReference type="PROSITE" id="PS51873"/>
    </source>
</evidence>
<keyword evidence="12" id="KW-1185">Reference proteome</keyword>
<feature type="domain" description="RING-type" evidence="10">
    <location>
        <begin position="1179"/>
        <end position="1378"/>
    </location>
</feature>
<dbReference type="PROSITE" id="PS51873">
    <property type="entry name" value="TRIAD"/>
    <property type="match status" value="1"/>
</dbReference>
<evidence type="ECO:0000256" key="6">
    <source>
        <dbReference type="ARBA" id="ARBA00022786"/>
    </source>
</evidence>
<dbReference type="InterPro" id="IPR051628">
    <property type="entry name" value="LUBAC_E3_Ligases"/>
</dbReference>
<keyword evidence="6" id="KW-0833">Ubl conjugation pathway</keyword>
<dbReference type="CDD" id="cd20335">
    <property type="entry name" value="BRcat_RBR"/>
    <property type="match status" value="1"/>
</dbReference>
<reference evidence="11" key="1">
    <citation type="submission" date="2021-01" db="EMBL/GenBank/DDBJ databases">
        <authorList>
            <consortium name="Genoscope - CEA"/>
            <person name="William W."/>
        </authorList>
    </citation>
    <scope>NUCLEOTIDE SEQUENCE</scope>
</reference>
<dbReference type="InterPro" id="IPR044066">
    <property type="entry name" value="TRIAD_supradom"/>
</dbReference>
<gene>
    <name evidence="11" type="ORF">PSON_ATCC_30995.1.T0220082</name>
</gene>
<dbReference type="GO" id="GO:0097039">
    <property type="term" value="P:protein linear polyubiquitination"/>
    <property type="evidence" value="ECO:0007669"/>
    <property type="project" value="TreeGrafter"/>
</dbReference>
<feature type="domain" description="RING-type" evidence="9">
    <location>
        <begin position="1183"/>
        <end position="1230"/>
    </location>
</feature>
<proteinExistence type="predicted"/>
<keyword evidence="3" id="KW-0479">Metal-binding</keyword>
<keyword evidence="4" id="KW-0677">Repeat</keyword>
<dbReference type="InterPro" id="IPR002867">
    <property type="entry name" value="IBR_dom"/>
</dbReference>